<dbReference type="EMBL" id="JAQQFM010000010">
    <property type="protein sequence ID" value="MFL9926867.1"/>
    <property type="molecule type" value="Genomic_DNA"/>
</dbReference>
<name>A0ABW9AHE3_9BURK</name>
<evidence type="ECO:0000256" key="4">
    <source>
        <dbReference type="ARBA" id="ARBA00022989"/>
    </source>
</evidence>
<evidence type="ECO:0000259" key="8">
    <source>
        <dbReference type="PROSITE" id="PS50850"/>
    </source>
</evidence>
<proteinExistence type="predicted"/>
<feature type="region of interest" description="Disordered" evidence="6">
    <location>
        <begin position="1"/>
        <end position="21"/>
    </location>
</feature>
<dbReference type="Gene3D" id="1.20.1250.20">
    <property type="entry name" value="MFS general substrate transporter like domains"/>
    <property type="match status" value="2"/>
</dbReference>
<evidence type="ECO:0000313" key="9">
    <source>
        <dbReference type="EMBL" id="MFL9926867.1"/>
    </source>
</evidence>
<dbReference type="InterPro" id="IPR036259">
    <property type="entry name" value="MFS_trans_sf"/>
</dbReference>
<evidence type="ECO:0000313" key="10">
    <source>
        <dbReference type="Proteomes" id="UP001629246"/>
    </source>
</evidence>
<dbReference type="InterPro" id="IPR050382">
    <property type="entry name" value="MFS_Na/Anion_cotransporter"/>
</dbReference>
<evidence type="ECO:0000256" key="1">
    <source>
        <dbReference type="ARBA" id="ARBA00004651"/>
    </source>
</evidence>
<dbReference type="PROSITE" id="PS50850">
    <property type="entry name" value="MFS"/>
    <property type="match status" value="1"/>
</dbReference>
<dbReference type="Proteomes" id="UP001629246">
    <property type="component" value="Unassembled WGS sequence"/>
</dbReference>
<dbReference type="InterPro" id="IPR011701">
    <property type="entry name" value="MFS"/>
</dbReference>
<feature type="transmembrane region" description="Helical" evidence="7">
    <location>
        <begin position="304"/>
        <end position="328"/>
    </location>
</feature>
<feature type="transmembrane region" description="Helical" evidence="7">
    <location>
        <begin position="362"/>
        <end position="383"/>
    </location>
</feature>
<evidence type="ECO:0000256" key="3">
    <source>
        <dbReference type="ARBA" id="ARBA00022692"/>
    </source>
</evidence>
<keyword evidence="2" id="KW-1003">Cell membrane</keyword>
<dbReference type="Pfam" id="PF07690">
    <property type="entry name" value="MFS_1"/>
    <property type="match status" value="1"/>
</dbReference>
<dbReference type="CDD" id="cd17319">
    <property type="entry name" value="MFS_ExuT_GudP_like"/>
    <property type="match status" value="1"/>
</dbReference>
<feature type="transmembrane region" description="Helical" evidence="7">
    <location>
        <begin position="69"/>
        <end position="87"/>
    </location>
</feature>
<dbReference type="RefSeq" id="WP_408160087.1">
    <property type="nucleotide sequence ID" value="NZ_JAQQFM010000010.1"/>
</dbReference>
<evidence type="ECO:0000256" key="2">
    <source>
        <dbReference type="ARBA" id="ARBA00022475"/>
    </source>
</evidence>
<evidence type="ECO:0000256" key="7">
    <source>
        <dbReference type="SAM" id="Phobius"/>
    </source>
</evidence>
<evidence type="ECO:0000256" key="5">
    <source>
        <dbReference type="ARBA" id="ARBA00023136"/>
    </source>
</evidence>
<dbReference type="PANTHER" id="PTHR11662">
    <property type="entry name" value="SOLUTE CARRIER FAMILY 17"/>
    <property type="match status" value="1"/>
</dbReference>
<reference evidence="9 10" key="1">
    <citation type="journal article" date="2024" name="Chem. Sci.">
        <title>Discovery of megapolipeptins by genome mining of a Burkholderiales bacteria collection.</title>
        <authorList>
            <person name="Paulo B.S."/>
            <person name="Recchia M.J.J."/>
            <person name="Lee S."/>
            <person name="Fergusson C.H."/>
            <person name="Romanowski S.B."/>
            <person name="Hernandez A."/>
            <person name="Krull N."/>
            <person name="Liu D.Y."/>
            <person name="Cavanagh H."/>
            <person name="Bos A."/>
            <person name="Gray C.A."/>
            <person name="Murphy B.T."/>
            <person name="Linington R.G."/>
            <person name="Eustaquio A.S."/>
        </authorList>
    </citation>
    <scope>NUCLEOTIDE SEQUENCE [LARGE SCALE GENOMIC DNA]</scope>
    <source>
        <strain evidence="9 10">RL21-008-BIB-A</strain>
    </source>
</reference>
<keyword evidence="4 7" id="KW-1133">Transmembrane helix</keyword>
<accession>A0ABW9AHE3</accession>
<dbReference type="InterPro" id="IPR020846">
    <property type="entry name" value="MFS_dom"/>
</dbReference>
<comment type="caution">
    <text evidence="9">The sequence shown here is derived from an EMBL/GenBank/DDBJ whole genome shotgun (WGS) entry which is preliminary data.</text>
</comment>
<feature type="transmembrane region" description="Helical" evidence="7">
    <location>
        <begin position="269"/>
        <end position="292"/>
    </location>
</feature>
<protein>
    <submittedName>
        <fullName evidence="9">MFS transporter</fullName>
    </submittedName>
</protein>
<keyword evidence="10" id="KW-1185">Reference proteome</keyword>
<feature type="transmembrane region" description="Helical" evidence="7">
    <location>
        <begin position="429"/>
        <end position="449"/>
    </location>
</feature>
<feature type="transmembrane region" description="Helical" evidence="7">
    <location>
        <begin position="160"/>
        <end position="182"/>
    </location>
</feature>
<dbReference type="PIRSF" id="PIRSF002808">
    <property type="entry name" value="Hexose_phosphate_transp"/>
    <property type="match status" value="1"/>
</dbReference>
<evidence type="ECO:0000256" key="6">
    <source>
        <dbReference type="SAM" id="MobiDB-lite"/>
    </source>
</evidence>
<feature type="domain" description="Major facilitator superfamily (MFS) profile" evidence="8">
    <location>
        <begin position="33"/>
        <end position="453"/>
    </location>
</feature>
<gene>
    <name evidence="9" type="ORF">PQR62_21530</name>
</gene>
<keyword evidence="5 7" id="KW-0472">Membrane</keyword>
<feature type="transmembrane region" description="Helical" evidence="7">
    <location>
        <begin position="188"/>
        <end position="206"/>
    </location>
</feature>
<feature type="transmembrane region" description="Helical" evidence="7">
    <location>
        <begin position="99"/>
        <end position="123"/>
    </location>
</feature>
<dbReference type="InterPro" id="IPR000849">
    <property type="entry name" value="Sugar_P_transporter"/>
</dbReference>
<dbReference type="SUPFAM" id="SSF103473">
    <property type="entry name" value="MFS general substrate transporter"/>
    <property type="match status" value="1"/>
</dbReference>
<keyword evidence="3 7" id="KW-0812">Transmembrane</keyword>
<sequence length="454" mass="48613">MNVKQDASAAAQAGTPSQTQAARGKVPGFRWVVAGMIFLIYTIAAADRANIGVALPFIRKEFAMSNTEAGALLSLFLFGYALAQLPSGFATSRFGVRKIFSGAMILTSLFTGLIGTTSSIIALKIYRFALGLAEGPLPVGIASTINNWFPPHEKGTASGIFLSAVKFGPVIVPPLCALIIAAWGWREIFIFFAIPGLIFSVIWYLLVTNHPSQSRFCSPEELEYITESRGAGASASATVRKTVPAWLDYLIRARRVPQLTDSKSVFKSWNIIGCALGYCFQLGISNVLLAWIPTYLLTVKKFSVMNMGLVASAPWIGAVIGNLLGGLLSDRLLAKRRKPGMMLSALATAGMMYLLINSPADPLRYGMLLFATGVLLSIGYSAYMAYPMSVTDKKIFPVASSVVNMGGQIGGACAPLATGMLLDTYGWSYVFAFMAIGSLLSFAILATIAEPIQE</sequence>
<feature type="transmembrane region" description="Helical" evidence="7">
    <location>
        <begin position="31"/>
        <end position="57"/>
    </location>
</feature>
<organism evidence="9 10">
    <name type="scientific">Herbaspirillum lusitanum</name>
    <dbReference type="NCBI Taxonomy" id="213312"/>
    <lineage>
        <taxon>Bacteria</taxon>
        <taxon>Pseudomonadati</taxon>
        <taxon>Pseudomonadota</taxon>
        <taxon>Betaproteobacteria</taxon>
        <taxon>Burkholderiales</taxon>
        <taxon>Oxalobacteraceae</taxon>
        <taxon>Herbaspirillum</taxon>
    </lineage>
</organism>
<feature type="transmembrane region" description="Helical" evidence="7">
    <location>
        <begin position="340"/>
        <end position="356"/>
    </location>
</feature>
<dbReference type="PANTHER" id="PTHR11662:SF399">
    <property type="entry name" value="FI19708P1-RELATED"/>
    <property type="match status" value="1"/>
</dbReference>
<comment type="subcellular location">
    <subcellularLocation>
        <location evidence="1">Cell membrane</location>
        <topology evidence="1">Multi-pass membrane protein</topology>
    </subcellularLocation>
</comment>